<dbReference type="AlphaFoldDB" id="A0AAW1MDZ7"/>
<comment type="caution">
    <text evidence="3">The sequence shown here is derived from an EMBL/GenBank/DDBJ whole genome shotgun (WGS) entry which is preliminary data.</text>
</comment>
<organism evidence="3 4">
    <name type="scientific">Popillia japonica</name>
    <name type="common">Japanese beetle</name>
    <dbReference type="NCBI Taxonomy" id="7064"/>
    <lineage>
        <taxon>Eukaryota</taxon>
        <taxon>Metazoa</taxon>
        <taxon>Ecdysozoa</taxon>
        <taxon>Arthropoda</taxon>
        <taxon>Hexapoda</taxon>
        <taxon>Insecta</taxon>
        <taxon>Pterygota</taxon>
        <taxon>Neoptera</taxon>
        <taxon>Endopterygota</taxon>
        <taxon>Coleoptera</taxon>
        <taxon>Polyphaga</taxon>
        <taxon>Scarabaeiformia</taxon>
        <taxon>Scarabaeidae</taxon>
        <taxon>Rutelinae</taxon>
        <taxon>Popillia</taxon>
    </lineage>
</organism>
<evidence type="ECO:0000256" key="2">
    <source>
        <dbReference type="SAM" id="SignalP"/>
    </source>
</evidence>
<keyword evidence="2" id="KW-0732">Signal</keyword>
<dbReference type="EMBL" id="JASPKY010000060">
    <property type="protein sequence ID" value="KAK9744237.1"/>
    <property type="molecule type" value="Genomic_DNA"/>
</dbReference>
<dbReference type="Proteomes" id="UP001458880">
    <property type="component" value="Unassembled WGS sequence"/>
</dbReference>
<evidence type="ECO:0000256" key="1">
    <source>
        <dbReference type="SAM" id="MobiDB-lite"/>
    </source>
</evidence>
<gene>
    <name evidence="3" type="ORF">QE152_g7866</name>
</gene>
<evidence type="ECO:0000313" key="4">
    <source>
        <dbReference type="Proteomes" id="UP001458880"/>
    </source>
</evidence>
<accession>A0AAW1MDZ7</accession>
<sequence>MTETYFYRRFIFSSLFYIVSLCLLLSWAEDAPPIQDVNSSNVTHNLTVASSNDEKSDSDKDFRDSGTGYSAVQSSFEEVIANNGKAFSQSEFAFADIVSQNSGVPNE</sequence>
<proteinExistence type="predicted"/>
<reference evidence="3 4" key="1">
    <citation type="journal article" date="2024" name="BMC Genomics">
        <title>De novo assembly and annotation of Popillia japonica's genome with initial clues to its potential as an invasive pest.</title>
        <authorList>
            <person name="Cucini C."/>
            <person name="Boschi S."/>
            <person name="Funari R."/>
            <person name="Cardaioli E."/>
            <person name="Iannotti N."/>
            <person name="Marturano G."/>
            <person name="Paoli F."/>
            <person name="Bruttini M."/>
            <person name="Carapelli A."/>
            <person name="Frati F."/>
            <person name="Nardi F."/>
        </authorList>
    </citation>
    <scope>NUCLEOTIDE SEQUENCE [LARGE SCALE GENOMIC DNA]</scope>
    <source>
        <strain evidence="3">DMR45628</strain>
    </source>
</reference>
<feature type="compositionally biased region" description="Basic and acidic residues" evidence="1">
    <location>
        <begin position="52"/>
        <end position="64"/>
    </location>
</feature>
<name>A0AAW1MDZ7_POPJA</name>
<keyword evidence="4" id="KW-1185">Reference proteome</keyword>
<evidence type="ECO:0000313" key="3">
    <source>
        <dbReference type="EMBL" id="KAK9744237.1"/>
    </source>
</evidence>
<feature type="chain" id="PRO_5043990859" evidence="2">
    <location>
        <begin position="31"/>
        <end position="107"/>
    </location>
</feature>
<feature type="signal peptide" evidence="2">
    <location>
        <begin position="1"/>
        <end position="30"/>
    </location>
</feature>
<protein>
    <submittedName>
        <fullName evidence="3">Uncharacterized protein</fullName>
    </submittedName>
</protein>
<feature type="region of interest" description="Disordered" evidence="1">
    <location>
        <begin position="45"/>
        <end position="68"/>
    </location>
</feature>